<feature type="transmembrane region" description="Helical" evidence="9">
    <location>
        <begin position="369"/>
        <end position="387"/>
    </location>
</feature>
<keyword evidence="8" id="KW-0902">Two-component regulatory system</keyword>
<dbReference type="PROSITE" id="PS50109">
    <property type="entry name" value="HIS_KIN"/>
    <property type="match status" value="1"/>
</dbReference>
<feature type="transmembrane region" description="Helical" evidence="9">
    <location>
        <begin position="305"/>
        <end position="326"/>
    </location>
</feature>
<evidence type="ECO:0000256" key="8">
    <source>
        <dbReference type="ARBA" id="ARBA00023012"/>
    </source>
</evidence>
<dbReference type="Gene3D" id="3.30.565.10">
    <property type="entry name" value="Histidine kinase-like ATPase, C-terminal domain"/>
    <property type="match status" value="1"/>
</dbReference>
<dbReference type="GO" id="GO:0046983">
    <property type="term" value="F:protein dimerization activity"/>
    <property type="evidence" value="ECO:0007669"/>
    <property type="project" value="InterPro"/>
</dbReference>
<accession>A0A6L8UU41</accession>
<evidence type="ECO:0000256" key="6">
    <source>
        <dbReference type="ARBA" id="ARBA00022777"/>
    </source>
</evidence>
<dbReference type="CDD" id="cd16917">
    <property type="entry name" value="HATPase_UhpB-NarQ-NarX-like"/>
    <property type="match status" value="1"/>
</dbReference>
<evidence type="ECO:0000313" key="11">
    <source>
        <dbReference type="EMBL" id="MZQ80646.1"/>
    </source>
</evidence>
<comment type="catalytic activity">
    <reaction evidence="1">
        <text>ATP + protein L-histidine = ADP + protein N-phospho-L-histidine.</text>
        <dbReference type="EC" id="2.7.13.3"/>
    </reaction>
</comment>
<dbReference type="Pfam" id="PF07730">
    <property type="entry name" value="HisKA_3"/>
    <property type="match status" value="1"/>
</dbReference>
<dbReference type="InterPro" id="IPR011712">
    <property type="entry name" value="Sig_transdc_His_kin_sub3_dim/P"/>
</dbReference>
<comment type="caution">
    <text evidence="11">The sequence shown here is derived from an EMBL/GenBank/DDBJ whole genome shotgun (WGS) entry which is preliminary data.</text>
</comment>
<keyword evidence="9" id="KW-0472">Membrane</keyword>
<keyword evidence="4" id="KW-0808">Transferase</keyword>
<feature type="transmembrane region" description="Helical" evidence="9">
    <location>
        <begin position="173"/>
        <end position="194"/>
    </location>
</feature>
<dbReference type="SUPFAM" id="SSF55874">
    <property type="entry name" value="ATPase domain of HSP90 chaperone/DNA topoisomerase II/histidine kinase"/>
    <property type="match status" value="1"/>
</dbReference>
<dbReference type="SMART" id="SM00387">
    <property type="entry name" value="HATPase_c"/>
    <property type="match status" value="1"/>
</dbReference>
<evidence type="ECO:0000256" key="1">
    <source>
        <dbReference type="ARBA" id="ARBA00000085"/>
    </source>
</evidence>
<reference evidence="11 12" key="1">
    <citation type="submission" date="2019-12" db="EMBL/GenBank/DDBJ databases">
        <title>Paenibacillus sp. nov. sp. isolated from soil.</title>
        <authorList>
            <person name="Kim J."/>
            <person name="Jeong S.E."/>
            <person name="Jung H.S."/>
            <person name="Jeon C.O."/>
        </authorList>
    </citation>
    <scope>NUCLEOTIDE SEQUENCE [LARGE SCALE GENOMIC DNA]</scope>
    <source>
        <strain evidence="11 12">5J-6</strain>
    </source>
</reference>
<proteinExistence type="predicted"/>
<feature type="transmembrane region" description="Helical" evidence="9">
    <location>
        <begin position="238"/>
        <end position="260"/>
    </location>
</feature>
<protein>
    <recommendedName>
        <fullName evidence="2">histidine kinase</fullName>
        <ecNumber evidence="2">2.7.13.3</ecNumber>
    </recommendedName>
</protein>
<dbReference type="GO" id="GO:0016020">
    <property type="term" value="C:membrane"/>
    <property type="evidence" value="ECO:0007669"/>
    <property type="project" value="InterPro"/>
</dbReference>
<dbReference type="InterPro" id="IPR003594">
    <property type="entry name" value="HATPase_dom"/>
</dbReference>
<dbReference type="PANTHER" id="PTHR24421">
    <property type="entry name" value="NITRATE/NITRITE SENSOR PROTEIN NARX-RELATED"/>
    <property type="match status" value="1"/>
</dbReference>
<evidence type="ECO:0000256" key="3">
    <source>
        <dbReference type="ARBA" id="ARBA00022553"/>
    </source>
</evidence>
<feature type="transmembrane region" description="Helical" evidence="9">
    <location>
        <begin position="118"/>
        <end position="136"/>
    </location>
</feature>
<feature type="transmembrane region" description="Helical" evidence="9">
    <location>
        <begin position="272"/>
        <end position="293"/>
    </location>
</feature>
<dbReference type="Pfam" id="PF02518">
    <property type="entry name" value="HATPase_c"/>
    <property type="match status" value="1"/>
</dbReference>
<name>A0A6L8UU41_9BACL</name>
<dbReference type="InterPro" id="IPR036890">
    <property type="entry name" value="HATPase_C_sf"/>
</dbReference>
<keyword evidence="6" id="KW-0418">Kinase</keyword>
<evidence type="ECO:0000256" key="5">
    <source>
        <dbReference type="ARBA" id="ARBA00022741"/>
    </source>
</evidence>
<dbReference type="PANTHER" id="PTHR24421:SF10">
    <property type="entry name" value="NITRATE_NITRITE SENSOR PROTEIN NARQ"/>
    <property type="match status" value="1"/>
</dbReference>
<evidence type="ECO:0000256" key="2">
    <source>
        <dbReference type="ARBA" id="ARBA00012438"/>
    </source>
</evidence>
<evidence type="ECO:0000256" key="4">
    <source>
        <dbReference type="ARBA" id="ARBA00022679"/>
    </source>
</evidence>
<feature type="domain" description="Histidine kinase" evidence="10">
    <location>
        <begin position="679"/>
        <end position="773"/>
    </location>
</feature>
<dbReference type="AlphaFoldDB" id="A0A6L8UU41"/>
<dbReference type="EC" id="2.7.13.3" evidence="2"/>
<dbReference type="EMBL" id="WTUZ01000002">
    <property type="protein sequence ID" value="MZQ80646.1"/>
    <property type="molecule type" value="Genomic_DNA"/>
</dbReference>
<gene>
    <name evidence="11" type="ORF">GQF01_00560</name>
</gene>
<keyword evidence="7" id="KW-0067">ATP-binding</keyword>
<keyword evidence="3" id="KW-0597">Phosphoprotein</keyword>
<evidence type="ECO:0000259" key="10">
    <source>
        <dbReference type="PROSITE" id="PS50109"/>
    </source>
</evidence>
<keyword evidence="9" id="KW-0812">Transmembrane</keyword>
<dbReference type="Gene3D" id="1.20.5.1930">
    <property type="match status" value="1"/>
</dbReference>
<sequence length="777" mass="88873">MWKMRKSKMYIFVVSILVLVFLQLWCSSVTFHHPYVGIYISLNNQEQWEVVESHPESASAKLGIAVGDIVKLIDGLPPEESQFVVKWGAIEQADTLLISKNGLDSEYRVESSTTIYDMIPLVEEFVCLFLAGILLLKLRRSQSARLLAAVFLTMAVIYMSLGASIRGDLVGKLLIANFMTILPVVFLHFIVVFFIEKGEVQLSTRFIKYLYAILLAGVMLRVLYFFPSMQKLYRLDGSITLGVFIIGFLINISVIAFMYFKVRKQHSYLSSIVKSVCFSLFISIFPIICLSFLPKIFLGIWVIDGIYTSWIIMLFPISFIYLIASNQLYDIGLVVRRFLFAGLMAIIPVSLFTGAYAFLFSNEVNEKQILFVFIGSTILVSLLLYAAEYWTTRLEPFLFPKKHVLQQALKKISKSLGAISTLRELKDIILVDIVNTMQVSGGAIVFLHRDEIEIITQGEIDDVEIEQLVKGSTLLNHPDYTSIEMSGHEAYTGYLIMTRKKTNTFISKEEKQWLELITSYLEISLENVHLIRKLTVNLQQFAAQLPNEGVAQDIQWFRKVMFELQEEERIRIATDLHDTTMQDLFFLKRRISSIADNGTLTKTDQDQLNNMNNFVDMINASLRQSCFELNPHLLREVGLIQTLQMYIEKEAYTTSFELSIEISPASSIESRDLQTKRHIFRIVQELLNNAKKHSQAERVRFVVEEANEQFYLHYEDDGVGFNELNEGVQKEIGASGMGIEQIKSRVIHMDGKMDLNTLKGKGMTFKMWIPVEEVSSV</sequence>
<keyword evidence="5" id="KW-0547">Nucleotide-binding</keyword>
<dbReference type="InterPro" id="IPR005467">
    <property type="entry name" value="His_kinase_dom"/>
</dbReference>
<dbReference type="InterPro" id="IPR050482">
    <property type="entry name" value="Sensor_HK_TwoCompSys"/>
</dbReference>
<feature type="transmembrane region" description="Helical" evidence="9">
    <location>
        <begin position="338"/>
        <end position="357"/>
    </location>
</feature>
<evidence type="ECO:0000313" key="12">
    <source>
        <dbReference type="Proteomes" id="UP000481087"/>
    </source>
</evidence>
<evidence type="ECO:0000256" key="7">
    <source>
        <dbReference type="ARBA" id="ARBA00022840"/>
    </source>
</evidence>
<dbReference type="GO" id="GO:0005524">
    <property type="term" value="F:ATP binding"/>
    <property type="evidence" value="ECO:0007669"/>
    <property type="project" value="UniProtKB-KW"/>
</dbReference>
<evidence type="ECO:0000256" key="9">
    <source>
        <dbReference type="SAM" id="Phobius"/>
    </source>
</evidence>
<dbReference type="GO" id="GO:0000155">
    <property type="term" value="F:phosphorelay sensor kinase activity"/>
    <property type="evidence" value="ECO:0007669"/>
    <property type="project" value="InterPro"/>
</dbReference>
<keyword evidence="12" id="KW-1185">Reference proteome</keyword>
<dbReference type="Proteomes" id="UP000481087">
    <property type="component" value="Unassembled WGS sequence"/>
</dbReference>
<keyword evidence="9" id="KW-1133">Transmembrane helix</keyword>
<feature type="transmembrane region" description="Helical" evidence="9">
    <location>
        <begin position="143"/>
        <end position="161"/>
    </location>
</feature>
<organism evidence="11 12">
    <name type="scientific">Paenibacillus silvestris</name>
    <dbReference type="NCBI Taxonomy" id="2606219"/>
    <lineage>
        <taxon>Bacteria</taxon>
        <taxon>Bacillati</taxon>
        <taxon>Bacillota</taxon>
        <taxon>Bacilli</taxon>
        <taxon>Bacillales</taxon>
        <taxon>Paenibacillaceae</taxon>
        <taxon>Paenibacillus</taxon>
    </lineage>
</organism>
<feature type="transmembrane region" description="Helical" evidence="9">
    <location>
        <begin position="206"/>
        <end position="226"/>
    </location>
</feature>